<accession>A0A085UZY7</accession>
<evidence type="ECO:0000313" key="1">
    <source>
        <dbReference type="EMBL" id="KFE48750.1"/>
    </source>
</evidence>
<organism evidence="1 2">
    <name type="scientific">Pseudomonas syringae</name>
    <dbReference type="NCBI Taxonomy" id="317"/>
    <lineage>
        <taxon>Bacteria</taxon>
        <taxon>Pseudomonadati</taxon>
        <taxon>Pseudomonadota</taxon>
        <taxon>Gammaproteobacteria</taxon>
        <taxon>Pseudomonadales</taxon>
        <taxon>Pseudomonadaceae</taxon>
        <taxon>Pseudomonas</taxon>
    </lineage>
</organism>
<dbReference type="RefSeq" id="WP_020291580.1">
    <property type="nucleotide sequence ID" value="NZ_JPQT01000120.1"/>
</dbReference>
<comment type="caution">
    <text evidence="1">The sequence shown here is derived from an EMBL/GenBank/DDBJ whole genome shotgun (WGS) entry which is preliminary data.</text>
</comment>
<dbReference type="InterPro" id="IPR010263">
    <property type="entry name" value="T6SS_TssK"/>
</dbReference>
<name>A0A085UZY7_PSESX</name>
<protein>
    <submittedName>
        <fullName evidence="1">Type VI secretion protein</fullName>
    </submittedName>
</protein>
<dbReference type="PANTHER" id="PTHR35566">
    <property type="entry name" value="BLR3599 PROTEIN"/>
    <property type="match status" value="1"/>
</dbReference>
<sequence length="443" mass="49339">MNNHKVIWQEGMLLRPQHFQHNDRYFESQIKAHTLMLKRNAWGFFNLAIDPQYFNMSKIVVTQASGVFPDGTFFDLAFSKELLSVDIAPDSGNASVYLALPLSAGDSVESRDSKQVDVLARYTRYTDEISDSNADSDSRSDINCGRPDFRLLVGDELTDKAFVKLKLCELTGVTANGGITLNAEFCATFLHLRHSEYLLACLNEVVALLTLRGEAIAERIQASGKGGAAEVGDFMMLQLINRTELVLRQMLELDQVHPEELYTVLLGMLGELSTFASDSKRPRLETFYSHADQAGCLRQLMGEARQLLSMVLEQHAVALPLQERQYGILVAPLLDRSLLGSSIFVLAASAHCDSEALRKRLPAYLKVAPVESIRQLVNLHLPGIKVKPLPVAPRQIPFHANKTYFLLELHSQELAQLESSGGFAFHVSGDFDGLDLNFWAIRS</sequence>
<dbReference type="PANTHER" id="PTHR35566:SF1">
    <property type="entry name" value="TYPE VI SECRETION SYSTEM BASEPLATE COMPONENT TSSK1"/>
    <property type="match status" value="1"/>
</dbReference>
<evidence type="ECO:0000313" key="2">
    <source>
        <dbReference type="Proteomes" id="UP000028643"/>
    </source>
</evidence>
<dbReference type="NCBIfam" id="TIGR03353">
    <property type="entry name" value="VI_chp_4"/>
    <property type="match status" value="1"/>
</dbReference>
<dbReference type="PATRIC" id="fig|317.174.peg.4317"/>
<proteinExistence type="predicted"/>
<dbReference type="AlphaFoldDB" id="A0A085UZY7"/>
<dbReference type="EMBL" id="JPQT01000120">
    <property type="protein sequence ID" value="KFE48750.1"/>
    <property type="molecule type" value="Genomic_DNA"/>
</dbReference>
<dbReference type="Proteomes" id="UP000028643">
    <property type="component" value="Unassembled WGS sequence"/>
</dbReference>
<gene>
    <name evidence="1" type="ORF">IV02_21135</name>
</gene>
<reference evidence="1 2" key="1">
    <citation type="submission" date="2014-07" db="EMBL/GenBank/DDBJ databases">
        <title>Draft Genome Sequences of Environmental Pseudomonas syringae strains.</title>
        <authorList>
            <person name="Baltrus D.A."/>
            <person name="Berge O."/>
            <person name="Morris C."/>
        </authorList>
    </citation>
    <scope>NUCLEOTIDE SEQUENCE [LARGE SCALE GENOMIC DNA]</scope>
    <source>
        <strain evidence="1 2">CEB003</strain>
    </source>
</reference>
<dbReference type="Pfam" id="PF05936">
    <property type="entry name" value="T6SS_VasE"/>
    <property type="match status" value="1"/>
</dbReference>